<dbReference type="RefSeq" id="WP_386048232.1">
    <property type="nucleotide sequence ID" value="NZ_JBHUIO010000009.1"/>
</dbReference>
<gene>
    <name evidence="2" type="ORF">ACFSOY_15855</name>
</gene>
<proteinExistence type="predicted"/>
<evidence type="ECO:0000313" key="2">
    <source>
        <dbReference type="EMBL" id="MFD2171437.1"/>
    </source>
</evidence>
<dbReference type="Pfam" id="PF14301">
    <property type="entry name" value="DUF4376"/>
    <property type="match status" value="1"/>
</dbReference>
<name>A0ABW4ZZL9_9BACL</name>
<sequence>MMVLIAKETKVVIAKGAEIQSLSFGYLVEGDSIYSPAQDYNAYTLDEVHAAEIKPQEYCYDSATGLFYKNPDYVPYVSPEDHIRELENEIDNLRKLTADQRYRDLDLTVTPLEWIKKAKIGQLNEACEATILRGFSSATTGHFYSFGVHDQTNFTQQMLLLVAGTTDGDVTWQTEDEGEVDHSMKQFLAVCAEAEQHKRTNIRQYQKLKAQVESADTWQQVDAISWN</sequence>
<dbReference type="EMBL" id="JBHUIO010000009">
    <property type="protein sequence ID" value="MFD2171437.1"/>
    <property type="molecule type" value="Genomic_DNA"/>
</dbReference>
<evidence type="ECO:0000259" key="1">
    <source>
        <dbReference type="Pfam" id="PF14301"/>
    </source>
</evidence>
<reference evidence="3" key="1">
    <citation type="journal article" date="2019" name="Int. J. Syst. Evol. Microbiol.">
        <title>The Global Catalogue of Microorganisms (GCM) 10K type strain sequencing project: providing services to taxonomists for standard genome sequencing and annotation.</title>
        <authorList>
            <consortium name="The Broad Institute Genomics Platform"/>
            <consortium name="The Broad Institute Genome Sequencing Center for Infectious Disease"/>
            <person name="Wu L."/>
            <person name="Ma J."/>
        </authorList>
    </citation>
    <scope>NUCLEOTIDE SEQUENCE [LARGE SCALE GENOMIC DNA]</scope>
    <source>
        <strain evidence="3">CGMCC 1.13574</strain>
    </source>
</reference>
<protein>
    <recommendedName>
        <fullName evidence="1">DUF4376 domain-containing protein</fullName>
    </recommendedName>
</protein>
<evidence type="ECO:0000313" key="3">
    <source>
        <dbReference type="Proteomes" id="UP001597343"/>
    </source>
</evidence>
<comment type="caution">
    <text evidence="2">The sequence shown here is derived from an EMBL/GenBank/DDBJ whole genome shotgun (WGS) entry which is preliminary data.</text>
</comment>
<dbReference type="InterPro" id="IPR025484">
    <property type="entry name" value="DUF4376"/>
</dbReference>
<keyword evidence="3" id="KW-1185">Reference proteome</keyword>
<accession>A0ABW4ZZL9</accession>
<dbReference type="Proteomes" id="UP001597343">
    <property type="component" value="Unassembled WGS sequence"/>
</dbReference>
<organism evidence="2 3">
    <name type="scientific">Tumebacillus lipolyticus</name>
    <dbReference type="NCBI Taxonomy" id="1280370"/>
    <lineage>
        <taxon>Bacteria</taxon>
        <taxon>Bacillati</taxon>
        <taxon>Bacillota</taxon>
        <taxon>Bacilli</taxon>
        <taxon>Bacillales</taxon>
        <taxon>Alicyclobacillaceae</taxon>
        <taxon>Tumebacillus</taxon>
    </lineage>
</organism>
<feature type="domain" description="DUF4376" evidence="1">
    <location>
        <begin position="116"/>
        <end position="224"/>
    </location>
</feature>